<dbReference type="PANTHER" id="PTHR10166:SF37">
    <property type="entry name" value="STOLID, ISOFORM H"/>
    <property type="match status" value="1"/>
</dbReference>
<accession>A0AAD8Y5B8</accession>
<dbReference type="AlphaFoldDB" id="A0AAD8Y5B8"/>
<dbReference type="Pfam" id="PF00092">
    <property type="entry name" value="VWA"/>
    <property type="match status" value="1"/>
</dbReference>
<proteinExistence type="predicted"/>
<keyword evidence="1" id="KW-1133">Transmembrane helix</keyword>
<dbReference type="SUPFAM" id="SSF53300">
    <property type="entry name" value="vWA-like"/>
    <property type="match status" value="1"/>
</dbReference>
<dbReference type="Gene3D" id="3.40.50.410">
    <property type="entry name" value="von Willebrand factor, type A domain"/>
    <property type="match status" value="1"/>
</dbReference>
<dbReference type="Proteomes" id="UP001224775">
    <property type="component" value="Unassembled WGS sequence"/>
</dbReference>
<keyword evidence="2" id="KW-0732">Signal</keyword>
<evidence type="ECO:0000259" key="3">
    <source>
        <dbReference type="PROSITE" id="PS50234"/>
    </source>
</evidence>
<feature type="chain" id="PRO_5042121133" evidence="2">
    <location>
        <begin position="21"/>
        <end position="669"/>
    </location>
</feature>
<protein>
    <submittedName>
        <fullName evidence="4">VWA domain-containing protein</fullName>
    </submittedName>
</protein>
<dbReference type="PANTHER" id="PTHR10166">
    <property type="entry name" value="VOLTAGE-DEPENDENT CALCIUM CHANNEL SUBUNIT ALPHA-2/DELTA-RELATED"/>
    <property type="match status" value="1"/>
</dbReference>
<evidence type="ECO:0000313" key="5">
    <source>
        <dbReference type="Proteomes" id="UP001224775"/>
    </source>
</evidence>
<feature type="transmembrane region" description="Helical" evidence="1">
    <location>
        <begin position="570"/>
        <end position="592"/>
    </location>
</feature>
<comment type="caution">
    <text evidence="4">The sequence shown here is derived from an EMBL/GenBank/DDBJ whole genome shotgun (WGS) entry which is preliminary data.</text>
</comment>
<evidence type="ECO:0000256" key="1">
    <source>
        <dbReference type="SAM" id="Phobius"/>
    </source>
</evidence>
<keyword evidence="5" id="KW-1185">Reference proteome</keyword>
<dbReference type="GO" id="GO:0005891">
    <property type="term" value="C:voltage-gated calcium channel complex"/>
    <property type="evidence" value="ECO:0007669"/>
    <property type="project" value="TreeGrafter"/>
</dbReference>
<dbReference type="InterPro" id="IPR036465">
    <property type="entry name" value="vWFA_dom_sf"/>
</dbReference>
<evidence type="ECO:0000313" key="4">
    <source>
        <dbReference type="EMBL" id="KAK1739883.1"/>
    </source>
</evidence>
<gene>
    <name evidence="4" type="ORF">QTG54_009642</name>
</gene>
<keyword evidence="1" id="KW-0812">Transmembrane</keyword>
<feature type="domain" description="VWFA" evidence="3">
    <location>
        <begin position="231"/>
        <end position="397"/>
    </location>
</feature>
<dbReference type="InterPro" id="IPR051173">
    <property type="entry name" value="Ca_channel_alpha-2/delta"/>
</dbReference>
<keyword evidence="1" id="KW-0472">Membrane</keyword>
<dbReference type="EMBL" id="JATAAI010000017">
    <property type="protein sequence ID" value="KAK1739883.1"/>
    <property type="molecule type" value="Genomic_DNA"/>
</dbReference>
<dbReference type="PROSITE" id="PS50234">
    <property type="entry name" value="VWFA"/>
    <property type="match status" value="1"/>
</dbReference>
<dbReference type="GO" id="GO:0005245">
    <property type="term" value="F:voltage-gated calcium channel activity"/>
    <property type="evidence" value="ECO:0007669"/>
    <property type="project" value="TreeGrafter"/>
</dbReference>
<evidence type="ECO:0000256" key="2">
    <source>
        <dbReference type="SAM" id="SignalP"/>
    </source>
</evidence>
<organism evidence="4 5">
    <name type="scientific">Skeletonema marinoi</name>
    <dbReference type="NCBI Taxonomy" id="267567"/>
    <lineage>
        <taxon>Eukaryota</taxon>
        <taxon>Sar</taxon>
        <taxon>Stramenopiles</taxon>
        <taxon>Ochrophyta</taxon>
        <taxon>Bacillariophyta</taxon>
        <taxon>Coscinodiscophyceae</taxon>
        <taxon>Thalassiosirophycidae</taxon>
        <taxon>Thalassiosirales</taxon>
        <taxon>Skeletonemataceae</taxon>
        <taxon>Skeletonema</taxon>
        <taxon>Skeletonema marinoi-dohrnii complex</taxon>
    </lineage>
</organism>
<sequence>MILGIIRVAAALLLVPLTQRHLQPFAHARADKENEVKLILQRIEEDTLKLRDEIEIAYGERCNTETLSQCSRGSFNGCSSVFPNQQCMEADELVIEACGGGGGNGCNALWDKTTSIVSIPSALAQGEKKNPTDPELIETACYTLLAEDYMRTKYENDEIFWDSYNVQPSWTYFGAHSGFFRRLPATAQEKCGNYDPRLRPWFVAASSGPKDVVLHVQSRTDGSSKGGSNHVVETLTISDRVAVIAFSDYAYQVHSGTDLLVRATNENKRLLIDSIQQLTEGGATNFHAGFQQAFDALERTIKQEYTSGCNVAILFMTDGVRTAGPETDEVLRLINGSTQRLATLYDRDTKIFTFSLGTQADRSATKEIACSTNGIWTPVDDFDGDLVGAMASYYKLFALGLGDDTEFTAWVEPYEFFSAKKMGTTNSAPVFDRSVDPPLFLGVVANDVYLDAFEQVLGENAQSSTMLQRFIRLSTAQCPKIDLSECQLEGLRYLAGGEEATCGICNSTDYPGIVPTECPFKPDLPKNLWQNTDMEGVKYTDRACCEIGSNFPSETCSFSDEIDTIDTIRIGVFVGSAMAVLCIICCFGWVFYKCYKQVVQPTNAPKKVTLVSAPSTPAAVIPSTNTLPVGSVVSSSYVIPGNNAQVAYGGVNAVMRPSAPMNPAFYARN</sequence>
<name>A0AAD8Y5B8_9STRA</name>
<feature type="signal peptide" evidence="2">
    <location>
        <begin position="1"/>
        <end position="20"/>
    </location>
</feature>
<dbReference type="InterPro" id="IPR002035">
    <property type="entry name" value="VWF_A"/>
</dbReference>
<reference evidence="4" key="1">
    <citation type="submission" date="2023-06" db="EMBL/GenBank/DDBJ databases">
        <title>Survivors Of The Sea: Transcriptome response of Skeletonema marinoi to long-term dormancy.</title>
        <authorList>
            <person name="Pinder M.I.M."/>
            <person name="Kourtchenko O."/>
            <person name="Robertson E.K."/>
            <person name="Larsson T."/>
            <person name="Maumus F."/>
            <person name="Osuna-Cruz C.M."/>
            <person name="Vancaester E."/>
            <person name="Stenow R."/>
            <person name="Vandepoele K."/>
            <person name="Ploug H."/>
            <person name="Bruchert V."/>
            <person name="Godhe A."/>
            <person name="Topel M."/>
        </authorList>
    </citation>
    <scope>NUCLEOTIDE SEQUENCE</scope>
    <source>
        <strain evidence="4">R05AC</strain>
    </source>
</reference>